<gene>
    <name evidence="2" type="ORF">OS493_019412</name>
</gene>
<keyword evidence="1" id="KW-0732">Signal</keyword>
<dbReference type="Proteomes" id="UP001163046">
    <property type="component" value="Unassembled WGS sequence"/>
</dbReference>
<dbReference type="EMBL" id="MU825407">
    <property type="protein sequence ID" value="KAJ7391280.1"/>
    <property type="molecule type" value="Genomic_DNA"/>
</dbReference>
<evidence type="ECO:0000256" key="1">
    <source>
        <dbReference type="SAM" id="SignalP"/>
    </source>
</evidence>
<comment type="caution">
    <text evidence="2">The sequence shown here is derived from an EMBL/GenBank/DDBJ whole genome shotgun (WGS) entry which is preliminary data.</text>
</comment>
<feature type="signal peptide" evidence="1">
    <location>
        <begin position="1"/>
        <end position="18"/>
    </location>
</feature>
<proteinExistence type="predicted"/>
<organism evidence="2 3">
    <name type="scientific">Desmophyllum pertusum</name>
    <dbReference type="NCBI Taxonomy" id="174260"/>
    <lineage>
        <taxon>Eukaryota</taxon>
        <taxon>Metazoa</taxon>
        <taxon>Cnidaria</taxon>
        <taxon>Anthozoa</taxon>
        <taxon>Hexacorallia</taxon>
        <taxon>Scleractinia</taxon>
        <taxon>Caryophylliina</taxon>
        <taxon>Caryophylliidae</taxon>
        <taxon>Desmophyllum</taxon>
    </lineage>
</organism>
<reference evidence="2" key="1">
    <citation type="submission" date="2023-01" db="EMBL/GenBank/DDBJ databases">
        <title>Genome assembly of the deep-sea coral Lophelia pertusa.</title>
        <authorList>
            <person name="Herrera S."/>
            <person name="Cordes E."/>
        </authorList>
    </citation>
    <scope>NUCLEOTIDE SEQUENCE</scope>
    <source>
        <strain evidence="2">USNM1676648</strain>
        <tissue evidence="2">Polyp</tissue>
    </source>
</reference>
<name>A0A9X0A1B8_9CNID</name>
<dbReference type="AlphaFoldDB" id="A0A9X0A1B8"/>
<protein>
    <submittedName>
        <fullName evidence="2">Uncharacterized protein</fullName>
    </submittedName>
</protein>
<evidence type="ECO:0000313" key="3">
    <source>
        <dbReference type="Proteomes" id="UP001163046"/>
    </source>
</evidence>
<feature type="chain" id="PRO_5040792814" evidence="1">
    <location>
        <begin position="19"/>
        <end position="164"/>
    </location>
</feature>
<sequence>MIPTKLSTLLQWILSGVATELQTEKRTDEVNAKAVLLAQQIMYEVKTDRQRQTDYVPELALDVTKNSTSKSLPTSTIPEAELLPCHVPSNAQPKCPRYGRLDMSPSPDITNAAVQDDLAWSVGQSLARSHSENPNIPTWAAYNSKVSSSTLPLTTVAITSSACA</sequence>
<evidence type="ECO:0000313" key="2">
    <source>
        <dbReference type="EMBL" id="KAJ7391280.1"/>
    </source>
</evidence>
<dbReference type="OrthoDB" id="6771101at2759"/>
<accession>A0A9X0A1B8</accession>
<keyword evidence="3" id="KW-1185">Reference proteome</keyword>